<comment type="subcellular location">
    <subcellularLocation>
        <location evidence="7">Cell inner membrane</location>
        <topology evidence="7">Single-pass type III membrane protein</topology>
    </subcellularLocation>
</comment>
<dbReference type="SMART" id="SM00271">
    <property type="entry name" value="DnaJ"/>
    <property type="match status" value="1"/>
</dbReference>
<dbReference type="CDD" id="cd07316">
    <property type="entry name" value="terB_like_DjlA"/>
    <property type="match status" value="1"/>
</dbReference>
<dbReference type="EMBL" id="JACXLD010000001">
    <property type="protein sequence ID" value="MBD2857592.1"/>
    <property type="molecule type" value="Genomic_DNA"/>
</dbReference>
<dbReference type="Gene3D" id="1.10.287.110">
    <property type="entry name" value="DnaJ domain"/>
    <property type="match status" value="1"/>
</dbReference>
<evidence type="ECO:0000256" key="4">
    <source>
        <dbReference type="ARBA" id="ARBA00022989"/>
    </source>
</evidence>
<dbReference type="PROSITE" id="PS50076">
    <property type="entry name" value="DNAJ_2"/>
    <property type="match status" value="1"/>
</dbReference>
<dbReference type="InterPro" id="IPR023749">
    <property type="entry name" value="DjlA"/>
</dbReference>
<dbReference type="HAMAP" id="MF_01153">
    <property type="entry name" value="DjlA"/>
    <property type="match status" value="1"/>
</dbReference>
<dbReference type="SUPFAM" id="SSF158682">
    <property type="entry name" value="TerB-like"/>
    <property type="match status" value="1"/>
</dbReference>
<reference evidence="9" key="1">
    <citation type="submission" date="2020-09" db="EMBL/GenBank/DDBJ databases">
        <authorList>
            <person name="Yoon J.-W."/>
        </authorList>
    </citation>
    <scope>NUCLEOTIDE SEQUENCE</scope>
    <source>
        <strain evidence="9">KMU-158</strain>
    </source>
</reference>
<evidence type="ECO:0000256" key="1">
    <source>
        <dbReference type="ARBA" id="ARBA00022475"/>
    </source>
</evidence>
<dbReference type="InterPro" id="IPR036869">
    <property type="entry name" value="J_dom_sf"/>
</dbReference>
<dbReference type="InterPro" id="IPR001623">
    <property type="entry name" value="DnaJ_domain"/>
</dbReference>
<dbReference type="PRINTS" id="PR00625">
    <property type="entry name" value="JDOMAIN"/>
</dbReference>
<dbReference type="InterPro" id="IPR007791">
    <property type="entry name" value="DjlA_N"/>
</dbReference>
<dbReference type="AlphaFoldDB" id="A0A927C0F0"/>
<organism evidence="9 10">
    <name type="scientific">Spongiibacter pelagi</name>
    <dbReference type="NCBI Taxonomy" id="2760804"/>
    <lineage>
        <taxon>Bacteria</taxon>
        <taxon>Pseudomonadati</taxon>
        <taxon>Pseudomonadota</taxon>
        <taxon>Gammaproteobacteria</taxon>
        <taxon>Cellvibrionales</taxon>
        <taxon>Spongiibacteraceae</taxon>
        <taxon>Spongiibacter</taxon>
    </lineage>
</organism>
<keyword evidence="1 7" id="KW-1003">Cell membrane</keyword>
<keyword evidence="3 7" id="KW-0812">Transmembrane</keyword>
<keyword evidence="4 7" id="KW-1133">Transmembrane helix</keyword>
<name>A0A927C0F0_9GAMM</name>
<dbReference type="RefSeq" id="WP_190761824.1">
    <property type="nucleotide sequence ID" value="NZ_JACXLD010000001.1"/>
</dbReference>
<comment type="subunit">
    <text evidence="7">Homodimer.</text>
</comment>
<dbReference type="Pfam" id="PF05099">
    <property type="entry name" value="TerB"/>
    <property type="match status" value="1"/>
</dbReference>
<protein>
    <recommendedName>
        <fullName evidence="7">Co-chaperone protein DjlA</fullName>
    </recommendedName>
</protein>
<evidence type="ECO:0000256" key="3">
    <source>
        <dbReference type="ARBA" id="ARBA00022692"/>
    </source>
</evidence>
<gene>
    <name evidence="7 9" type="primary">djlA</name>
    <name evidence="9" type="ORF">IB286_01140</name>
</gene>
<dbReference type="PANTHER" id="PTHR24074">
    <property type="entry name" value="CO-CHAPERONE PROTEIN DJLA"/>
    <property type="match status" value="1"/>
</dbReference>
<sequence>MGKLIGAVLGFLVGGPLFALLGLAAGHFFDRGLGQAMGFDYAGARAELQTQFFETCFRVMGHIAKADGRVCEDEVAQAEAIIAKLGLQNERRQQAINLFKEGSAADFTLEPEMSRFLQRCGRQVLMRQMLLEALLSISLADGKLDPAETDILGKVAHYLGVPERDFQRLLQMATAQQHFHGQGSGGQRAPCRNALQEAYQALGVSESISAPELKKAYRKLMSQHHPDKLIAKGVPEDMIKIATEKAQEIQAAYDLIQKHRKAK</sequence>
<dbReference type="GO" id="GO:0005886">
    <property type="term" value="C:plasma membrane"/>
    <property type="evidence" value="ECO:0007669"/>
    <property type="project" value="UniProtKB-SubCell"/>
</dbReference>
<accession>A0A927C0F0</accession>
<feature type="topological domain" description="Cytoplasmic" evidence="7">
    <location>
        <begin position="28"/>
        <end position="263"/>
    </location>
</feature>
<dbReference type="InterPro" id="IPR050817">
    <property type="entry name" value="DjlA_DnaK_co-chaperone"/>
</dbReference>
<comment type="function">
    <text evidence="7">Regulatory DnaK co-chaperone. Direct interaction between DnaK and DjlA is needed for the induction of the wcaABCDE operon, involved in the synthesis of a colanic acid polysaccharide capsule, possibly through activation of the RcsB/RcsC phosphotransfer signaling pathway. The colanic acid capsule may help the bacterium survive conditions outside the host.</text>
</comment>
<dbReference type="Proteomes" id="UP000610558">
    <property type="component" value="Unassembled WGS sequence"/>
</dbReference>
<evidence type="ECO:0000313" key="9">
    <source>
        <dbReference type="EMBL" id="MBD2857592.1"/>
    </source>
</evidence>
<feature type="topological domain" description="Periplasmic" evidence="7">
    <location>
        <begin position="1"/>
        <end position="3"/>
    </location>
</feature>
<evidence type="ECO:0000313" key="10">
    <source>
        <dbReference type="Proteomes" id="UP000610558"/>
    </source>
</evidence>
<evidence type="ECO:0000256" key="2">
    <source>
        <dbReference type="ARBA" id="ARBA00022519"/>
    </source>
</evidence>
<keyword evidence="10" id="KW-1185">Reference proteome</keyword>
<dbReference type="Gene3D" id="1.10.3680.10">
    <property type="entry name" value="TerB-like"/>
    <property type="match status" value="1"/>
</dbReference>
<dbReference type="SUPFAM" id="SSF46565">
    <property type="entry name" value="Chaperone J-domain"/>
    <property type="match status" value="1"/>
</dbReference>
<dbReference type="CDD" id="cd06257">
    <property type="entry name" value="DnaJ"/>
    <property type="match status" value="1"/>
</dbReference>
<keyword evidence="2 7" id="KW-0997">Cell inner membrane</keyword>
<dbReference type="NCBIfam" id="NF006948">
    <property type="entry name" value="PRK09430.1"/>
    <property type="match status" value="1"/>
</dbReference>
<dbReference type="Pfam" id="PF00226">
    <property type="entry name" value="DnaJ"/>
    <property type="match status" value="1"/>
</dbReference>
<dbReference type="GO" id="GO:0051087">
    <property type="term" value="F:protein-folding chaperone binding"/>
    <property type="evidence" value="ECO:0007669"/>
    <property type="project" value="InterPro"/>
</dbReference>
<keyword evidence="5 7" id="KW-0472">Membrane</keyword>
<evidence type="ECO:0000259" key="8">
    <source>
        <dbReference type="PROSITE" id="PS50076"/>
    </source>
</evidence>
<evidence type="ECO:0000256" key="5">
    <source>
        <dbReference type="ARBA" id="ARBA00023136"/>
    </source>
</evidence>
<feature type="domain" description="J" evidence="8">
    <location>
        <begin position="197"/>
        <end position="263"/>
    </location>
</feature>
<comment type="caution">
    <text evidence="9">The sequence shown here is derived from an EMBL/GenBank/DDBJ whole genome shotgun (WGS) entry which is preliminary data.</text>
</comment>
<comment type="domain">
    <text evidence="7">The transmembrane domain is a dimerization domain.</text>
</comment>
<evidence type="ECO:0000256" key="7">
    <source>
        <dbReference type="HAMAP-Rule" id="MF_01153"/>
    </source>
</evidence>
<dbReference type="InterPro" id="IPR029024">
    <property type="entry name" value="TerB-like"/>
</dbReference>
<proteinExistence type="inferred from homology"/>
<keyword evidence="6 7" id="KW-0143">Chaperone</keyword>
<evidence type="ECO:0000256" key="6">
    <source>
        <dbReference type="ARBA" id="ARBA00023186"/>
    </source>
</evidence>